<dbReference type="InterPro" id="IPR017871">
    <property type="entry name" value="ABC_transporter-like_CS"/>
</dbReference>
<dbReference type="PANTHER" id="PTHR42794:SF1">
    <property type="entry name" value="HEMIN IMPORT ATP-BINDING PROTEIN HMUV"/>
    <property type="match status" value="1"/>
</dbReference>
<sequence>MSALEARGVHLAAGGRSLVEAVDLSVAAGEMVVVAGPNGAGKSTLLRLLAGEARPTRGHVLYGGADIADLPPWRLALVRAVLPQSAHVAFPFRVHEVVQLGIDGVGRKLPRAARADIMTGALEAGDVLHLRDRLYQTLSGGERQRVQFARVLGQLRAGMRTADAASAPILLLDEPVSSLDLKHQSALLRAAHRLSREGVAVLAILHDLNLAAAFGDRLVVLNRGRVAARGTPVEVLTDALLHTVFEVPFRVGAVPPAPVPFVLPFEDAPPAEKAAMSHRQPSRAD</sequence>
<dbReference type="SMART" id="SM00382">
    <property type="entry name" value="AAA"/>
    <property type="match status" value="1"/>
</dbReference>
<gene>
    <name evidence="8" type="ORF">FHS82_002847</name>
</gene>
<dbReference type="GO" id="GO:0005524">
    <property type="term" value="F:ATP binding"/>
    <property type="evidence" value="ECO:0007669"/>
    <property type="project" value="UniProtKB-KW"/>
</dbReference>
<dbReference type="PANTHER" id="PTHR42794">
    <property type="entry name" value="HEMIN IMPORT ATP-BINDING PROTEIN HMUV"/>
    <property type="match status" value="1"/>
</dbReference>
<dbReference type="PROSITE" id="PS00211">
    <property type="entry name" value="ABC_TRANSPORTER_1"/>
    <property type="match status" value="1"/>
</dbReference>
<keyword evidence="9" id="KW-1185">Reference proteome</keyword>
<dbReference type="EMBL" id="JAASQI010000006">
    <property type="protein sequence ID" value="NIJ58992.1"/>
    <property type="molecule type" value="Genomic_DNA"/>
</dbReference>
<accession>A0ABX0V228</accession>
<evidence type="ECO:0000313" key="8">
    <source>
        <dbReference type="EMBL" id="NIJ58992.1"/>
    </source>
</evidence>
<dbReference type="Proteomes" id="UP001429580">
    <property type="component" value="Unassembled WGS sequence"/>
</dbReference>
<dbReference type="InterPro" id="IPR003439">
    <property type="entry name" value="ABC_transporter-like_ATP-bd"/>
</dbReference>
<dbReference type="SUPFAM" id="SSF52540">
    <property type="entry name" value="P-loop containing nucleoside triphosphate hydrolases"/>
    <property type="match status" value="1"/>
</dbReference>
<protein>
    <submittedName>
        <fullName evidence="8">Iron complex transport system ATP-binding protein</fullName>
    </submittedName>
</protein>
<evidence type="ECO:0000259" key="7">
    <source>
        <dbReference type="PROSITE" id="PS50893"/>
    </source>
</evidence>
<dbReference type="Gene3D" id="3.40.50.300">
    <property type="entry name" value="P-loop containing nucleotide triphosphate hydrolases"/>
    <property type="match status" value="1"/>
</dbReference>
<feature type="domain" description="ABC transporter" evidence="7">
    <location>
        <begin position="4"/>
        <end position="248"/>
    </location>
</feature>
<keyword evidence="3" id="KW-0547">Nucleotide-binding</keyword>
<keyword evidence="5" id="KW-1278">Translocase</keyword>
<dbReference type="Pfam" id="PF00005">
    <property type="entry name" value="ABC_tran"/>
    <property type="match status" value="1"/>
</dbReference>
<dbReference type="CDD" id="cd03214">
    <property type="entry name" value="ABC_Iron-Siderophores_B12_Hemin"/>
    <property type="match status" value="1"/>
</dbReference>
<evidence type="ECO:0000256" key="4">
    <source>
        <dbReference type="ARBA" id="ARBA00022840"/>
    </source>
</evidence>
<reference evidence="8 9" key="1">
    <citation type="submission" date="2020-03" db="EMBL/GenBank/DDBJ databases">
        <title>Genomic Encyclopedia of Type Strains, Phase IV (KMG-IV): sequencing the most valuable type-strain genomes for metagenomic binning, comparative biology and taxonomic classification.</title>
        <authorList>
            <person name="Goeker M."/>
        </authorList>
    </citation>
    <scope>NUCLEOTIDE SEQUENCE [LARGE SCALE GENOMIC DNA]</scope>
    <source>
        <strain evidence="8 9">DSM 103870</strain>
    </source>
</reference>
<name>A0ABX0V228_9HYPH</name>
<evidence type="ECO:0000256" key="5">
    <source>
        <dbReference type="ARBA" id="ARBA00022967"/>
    </source>
</evidence>
<keyword evidence="2" id="KW-0813">Transport</keyword>
<keyword evidence="4 8" id="KW-0067">ATP-binding</keyword>
<evidence type="ECO:0000256" key="1">
    <source>
        <dbReference type="ARBA" id="ARBA00005417"/>
    </source>
</evidence>
<comment type="function">
    <text evidence="6">Part of the ABC transporter complex HmuTUV involved in hemin import. Responsible for energy coupling to the transport system.</text>
</comment>
<dbReference type="InterPro" id="IPR027417">
    <property type="entry name" value="P-loop_NTPase"/>
</dbReference>
<comment type="caution">
    <text evidence="8">The sequence shown here is derived from an EMBL/GenBank/DDBJ whole genome shotgun (WGS) entry which is preliminary data.</text>
</comment>
<organism evidence="8 9">
    <name type="scientific">Pseudochelatococcus lubricantis</name>
    <dbReference type="NCBI Taxonomy" id="1538102"/>
    <lineage>
        <taxon>Bacteria</taxon>
        <taxon>Pseudomonadati</taxon>
        <taxon>Pseudomonadota</taxon>
        <taxon>Alphaproteobacteria</taxon>
        <taxon>Hyphomicrobiales</taxon>
        <taxon>Chelatococcaceae</taxon>
        <taxon>Pseudochelatococcus</taxon>
    </lineage>
</organism>
<dbReference type="InterPro" id="IPR003593">
    <property type="entry name" value="AAA+_ATPase"/>
</dbReference>
<evidence type="ECO:0000256" key="3">
    <source>
        <dbReference type="ARBA" id="ARBA00022741"/>
    </source>
</evidence>
<dbReference type="PROSITE" id="PS50893">
    <property type="entry name" value="ABC_TRANSPORTER_2"/>
    <property type="match status" value="1"/>
</dbReference>
<dbReference type="RefSeq" id="WP_166953898.1">
    <property type="nucleotide sequence ID" value="NZ_JAASQI010000006.1"/>
</dbReference>
<proteinExistence type="inferred from homology"/>
<evidence type="ECO:0000256" key="2">
    <source>
        <dbReference type="ARBA" id="ARBA00022448"/>
    </source>
</evidence>
<dbReference type="NCBIfam" id="NF010068">
    <property type="entry name" value="PRK13548.1"/>
    <property type="match status" value="1"/>
</dbReference>
<comment type="similarity">
    <text evidence="1">Belongs to the ABC transporter superfamily.</text>
</comment>
<evidence type="ECO:0000313" key="9">
    <source>
        <dbReference type="Proteomes" id="UP001429580"/>
    </source>
</evidence>
<evidence type="ECO:0000256" key="6">
    <source>
        <dbReference type="ARBA" id="ARBA00037066"/>
    </source>
</evidence>